<protein>
    <recommendedName>
        <fullName evidence="3">DUF4276 family protein</fullName>
    </recommendedName>
</protein>
<dbReference type="Pfam" id="PF14103">
    <property type="entry name" value="DUF4276"/>
    <property type="match status" value="1"/>
</dbReference>
<sequence>MSYDLIFLLEEPSMKNVLEEILPKIIPEQISFICIAHQGKQDLAKSIPIKIRAFNNISPHTQFIIVHDQDSHDCQKLKAELLQICQTAGQNNLIIRIICHELESWFLGNLEAVEKAYNLKRNTLSKHQNNRKYRNPDQLNSAKQELKNLVPEYYPATHSKKIARYLSLTDNKSKSFQVFMQGIKMLLETQIIRTQKSM</sequence>
<gene>
    <name evidence="1" type="ORF">PL921480114</name>
</gene>
<accession>A0A1J1LVM4</accession>
<keyword evidence="2" id="KW-1185">Reference proteome</keyword>
<dbReference type="OrthoDB" id="283783at2"/>
<dbReference type="InterPro" id="IPR025455">
    <property type="entry name" value="DUF4276"/>
</dbReference>
<evidence type="ECO:0000313" key="1">
    <source>
        <dbReference type="EMBL" id="CUR36004.1"/>
    </source>
</evidence>
<name>A0A1J1LVM4_9CYAN</name>
<evidence type="ECO:0008006" key="3">
    <source>
        <dbReference type="Google" id="ProtNLM"/>
    </source>
</evidence>
<dbReference type="EMBL" id="CZDF01000188">
    <property type="protein sequence ID" value="CUR36004.1"/>
    <property type="molecule type" value="Genomic_DNA"/>
</dbReference>
<reference evidence="2" key="1">
    <citation type="submission" date="2015-10" db="EMBL/GenBank/DDBJ databases">
        <authorList>
            <person name="Regsiter A."/>
            <person name="william w."/>
        </authorList>
    </citation>
    <scope>NUCLEOTIDE SEQUENCE [LARGE SCALE GENOMIC DNA]</scope>
</reference>
<organism evidence="1 2">
    <name type="scientific">Planktothrix tepida PCC 9214</name>
    <dbReference type="NCBI Taxonomy" id="671072"/>
    <lineage>
        <taxon>Bacteria</taxon>
        <taxon>Bacillati</taxon>
        <taxon>Cyanobacteriota</taxon>
        <taxon>Cyanophyceae</taxon>
        <taxon>Oscillatoriophycideae</taxon>
        <taxon>Oscillatoriales</taxon>
        <taxon>Microcoleaceae</taxon>
        <taxon>Planktothrix</taxon>
    </lineage>
</organism>
<proteinExistence type="predicted"/>
<dbReference type="AlphaFoldDB" id="A0A1J1LVM4"/>
<dbReference type="Proteomes" id="UP000184315">
    <property type="component" value="Unassembled WGS sequence"/>
</dbReference>
<evidence type="ECO:0000313" key="2">
    <source>
        <dbReference type="Proteomes" id="UP000184315"/>
    </source>
</evidence>
<dbReference type="STRING" id="671072.PL921480114"/>
<dbReference type="RefSeq" id="WP_072717129.1">
    <property type="nucleotide sequence ID" value="NZ_LN889764.1"/>
</dbReference>